<dbReference type="InterPro" id="IPR057326">
    <property type="entry name" value="KR_dom"/>
</dbReference>
<dbReference type="EMBL" id="JAGIZA010000006">
    <property type="protein sequence ID" value="MBP0493638.1"/>
    <property type="molecule type" value="Genomic_DNA"/>
</dbReference>
<evidence type="ECO:0000256" key="2">
    <source>
        <dbReference type="ARBA" id="ARBA00023002"/>
    </source>
</evidence>
<protein>
    <submittedName>
        <fullName evidence="5">SDR family oxidoreductase</fullName>
    </submittedName>
</protein>
<name>A0A940MT51_9PROT</name>
<keyword evidence="6" id="KW-1185">Reference proteome</keyword>
<reference evidence="5" key="1">
    <citation type="submission" date="2021-03" db="EMBL/GenBank/DDBJ databases">
        <authorList>
            <person name="So Y."/>
        </authorList>
    </citation>
    <scope>NUCLEOTIDE SEQUENCE</scope>
    <source>
        <strain evidence="5">SG15</strain>
    </source>
</reference>
<dbReference type="RefSeq" id="WP_209374054.1">
    <property type="nucleotide sequence ID" value="NZ_JAGIZA010000006.1"/>
</dbReference>
<accession>A0A940MT51</accession>
<dbReference type="CDD" id="cd05360">
    <property type="entry name" value="SDR_c3"/>
    <property type="match status" value="1"/>
</dbReference>
<proteinExistence type="inferred from homology"/>
<dbReference type="NCBIfam" id="NF005495">
    <property type="entry name" value="PRK07109.1"/>
    <property type="match status" value="1"/>
</dbReference>
<evidence type="ECO:0000256" key="1">
    <source>
        <dbReference type="ARBA" id="ARBA00006484"/>
    </source>
</evidence>
<dbReference type="SMART" id="SM00822">
    <property type="entry name" value="PKS_KR"/>
    <property type="match status" value="1"/>
</dbReference>
<dbReference type="PRINTS" id="PR00080">
    <property type="entry name" value="SDRFAMILY"/>
</dbReference>
<dbReference type="GO" id="GO:0016020">
    <property type="term" value="C:membrane"/>
    <property type="evidence" value="ECO:0007669"/>
    <property type="project" value="TreeGrafter"/>
</dbReference>
<evidence type="ECO:0000259" key="4">
    <source>
        <dbReference type="SMART" id="SM00822"/>
    </source>
</evidence>
<dbReference type="InterPro" id="IPR002347">
    <property type="entry name" value="SDR_fam"/>
</dbReference>
<dbReference type="InterPro" id="IPR036291">
    <property type="entry name" value="NAD(P)-bd_dom_sf"/>
</dbReference>
<dbReference type="Proteomes" id="UP000677537">
    <property type="component" value="Unassembled WGS sequence"/>
</dbReference>
<sequence>MQPRLKPLSEQVVVITGASSGIGLATARMAAREGATVVVAARNEEALRNLAQEIRAQGGRALHVVCDVGKEDDIRNLAETTIREFGHFDTWVNNAGISIFGETWNVPMDAWHRMFDTVYWGLVYGSLAALRHYRERGSPGAIIQTGSFFGDRAPAVQSTYSSAKFAVHGFTEAMRTEIEHHGWPVSVSLIHPGRIDTPYNEHAGNYMPMQPVHRGMIYPPEAVAEAILWCAAHPKRDMYVGSQAKAAALIGFLFPHFTDWLMKRLMYTSHQSRTRRSSGDPARALFQAGYGGHERGTHEPHLLRSSSLYVKATKRPAATAAILGLAAILLTTALRRHSEWEA</sequence>
<dbReference type="PROSITE" id="PS00061">
    <property type="entry name" value="ADH_SHORT"/>
    <property type="match status" value="1"/>
</dbReference>
<dbReference type="SUPFAM" id="SSF51735">
    <property type="entry name" value="NAD(P)-binding Rossmann-fold domains"/>
    <property type="match status" value="1"/>
</dbReference>
<comment type="caution">
    <text evidence="5">The sequence shown here is derived from an EMBL/GenBank/DDBJ whole genome shotgun (WGS) entry which is preliminary data.</text>
</comment>
<dbReference type="Pfam" id="PF00106">
    <property type="entry name" value="adh_short"/>
    <property type="match status" value="1"/>
</dbReference>
<keyword evidence="2" id="KW-0560">Oxidoreductase</keyword>
<dbReference type="PANTHER" id="PTHR44196:SF1">
    <property type="entry name" value="DEHYDROGENASE_REDUCTASE SDR FAMILY MEMBER 7B"/>
    <property type="match status" value="1"/>
</dbReference>
<feature type="domain" description="Ketoreductase" evidence="4">
    <location>
        <begin position="11"/>
        <end position="198"/>
    </location>
</feature>
<dbReference type="Gene3D" id="3.40.50.720">
    <property type="entry name" value="NAD(P)-binding Rossmann-like Domain"/>
    <property type="match status" value="1"/>
</dbReference>
<evidence type="ECO:0000256" key="3">
    <source>
        <dbReference type="RuleBase" id="RU000363"/>
    </source>
</evidence>
<dbReference type="InterPro" id="IPR020904">
    <property type="entry name" value="Sc_DH/Rdtase_CS"/>
</dbReference>
<comment type="similarity">
    <text evidence="1 3">Belongs to the short-chain dehydrogenases/reductases (SDR) family.</text>
</comment>
<dbReference type="GO" id="GO:0016491">
    <property type="term" value="F:oxidoreductase activity"/>
    <property type="evidence" value="ECO:0007669"/>
    <property type="project" value="UniProtKB-KW"/>
</dbReference>
<dbReference type="PRINTS" id="PR00081">
    <property type="entry name" value="GDHRDH"/>
</dbReference>
<dbReference type="AlphaFoldDB" id="A0A940MT51"/>
<evidence type="ECO:0000313" key="5">
    <source>
        <dbReference type="EMBL" id="MBP0493638.1"/>
    </source>
</evidence>
<dbReference type="PANTHER" id="PTHR44196">
    <property type="entry name" value="DEHYDROGENASE/REDUCTASE SDR FAMILY MEMBER 7B"/>
    <property type="match status" value="1"/>
</dbReference>
<gene>
    <name evidence="5" type="ORF">J5Y10_12705</name>
</gene>
<organism evidence="5 6">
    <name type="scientific">Roseomonas indoligenes</name>
    <dbReference type="NCBI Taxonomy" id="2820811"/>
    <lineage>
        <taxon>Bacteria</taxon>
        <taxon>Pseudomonadati</taxon>
        <taxon>Pseudomonadota</taxon>
        <taxon>Alphaproteobacteria</taxon>
        <taxon>Acetobacterales</taxon>
        <taxon>Roseomonadaceae</taxon>
        <taxon>Roseomonas</taxon>
    </lineage>
</organism>
<evidence type="ECO:0000313" key="6">
    <source>
        <dbReference type="Proteomes" id="UP000677537"/>
    </source>
</evidence>